<dbReference type="Proteomes" id="UP001601948">
    <property type="component" value="Unassembled WGS sequence"/>
</dbReference>
<name>A0ABW6QSU3_9NOCA</name>
<gene>
    <name evidence="2" type="ORF">ACFYV7_12900</name>
</gene>
<dbReference type="EMBL" id="JBIAPI010000002">
    <property type="protein sequence ID" value="MFF3223683.1"/>
    <property type="molecule type" value="Genomic_DNA"/>
</dbReference>
<evidence type="ECO:0000313" key="3">
    <source>
        <dbReference type="Proteomes" id="UP001601948"/>
    </source>
</evidence>
<organism evidence="2 3">
    <name type="scientific">Nocardia suismassiliense</name>
    <dbReference type="NCBI Taxonomy" id="2077092"/>
    <lineage>
        <taxon>Bacteria</taxon>
        <taxon>Bacillati</taxon>
        <taxon>Actinomycetota</taxon>
        <taxon>Actinomycetes</taxon>
        <taxon>Mycobacteriales</taxon>
        <taxon>Nocardiaceae</taxon>
        <taxon>Nocardia</taxon>
    </lineage>
</organism>
<dbReference type="Pfam" id="PF24024">
    <property type="entry name" value="DUF7336"/>
    <property type="match status" value="1"/>
</dbReference>
<evidence type="ECO:0000313" key="2">
    <source>
        <dbReference type="EMBL" id="MFF3223683.1"/>
    </source>
</evidence>
<dbReference type="InterPro" id="IPR055760">
    <property type="entry name" value="DUF7336"/>
</dbReference>
<sequence length="89" mass="10410">MNQLQSRQENSINFVYLVNHEYSLNEDEVEVKRIGIYTSKAEAEAAIARLRLQPGFRDLPESFVIHRYEIGKDYLTDGYDPSIEDQTDR</sequence>
<keyword evidence="3" id="KW-1185">Reference proteome</keyword>
<reference evidence="2 3" key="1">
    <citation type="submission" date="2024-10" db="EMBL/GenBank/DDBJ databases">
        <title>The Natural Products Discovery Center: Release of the First 8490 Sequenced Strains for Exploring Actinobacteria Biosynthetic Diversity.</title>
        <authorList>
            <person name="Kalkreuter E."/>
            <person name="Kautsar S.A."/>
            <person name="Yang D."/>
            <person name="Bader C.D."/>
            <person name="Teijaro C.N."/>
            <person name="Fluegel L."/>
            <person name="Davis C.M."/>
            <person name="Simpson J.R."/>
            <person name="Lauterbach L."/>
            <person name="Steele A.D."/>
            <person name="Gui C."/>
            <person name="Meng S."/>
            <person name="Li G."/>
            <person name="Viehrig K."/>
            <person name="Ye F."/>
            <person name="Su P."/>
            <person name="Kiefer A.F."/>
            <person name="Nichols A."/>
            <person name="Cepeda A.J."/>
            <person name="Yan W."/>
            <person name="Fan B."/>
            <person name="Jiang Y."/>
            <person name="Adhikari A."/>
            <person name="Zheng C.-J."/>
            <person name="Schuster L."/>
            <person name="Cowan T.M."/>
            <person name="Smanski M.J."/>
            <person name="Chevrette M.G."/>
            <person name="De Carvalho L.P.S."/>
            <person name="Shen B."/>
        </authorList>
    </citation>
    <scope>NUCLEOTIDE SEQUENCE [LARGE SCALE GENOMIC DNA]</scope>
    <source>
        <strain evidence="2 3">NPDC003040</strain>
    </source>
</reference>
<feature type="domain" description="DUF7336" evidence="1">
    <location>
        <begin position="14"/>
        <end position="75"/>
    </location>
</feature>
<accession>A0ABW6QSU3</accession>
<evidence type="ECO:0000259" key="1">
    <source>
        <dbReference type="Pfam" id="PF24024"/>
    </source>
</evidence>
<comment type="caution">
    <text evidence="2">The sequence shown here is derived from an EMBL/GenBank/DDBJ whole genome shotgun (WGS) entry which is preliminary data.</text>
</comment>
<dbReference type="RefSeq" id="WP_387716887.1">
    <property type="nucleotide sequence ID" value="NZ_JBIAPI010000002.1"/>
</dbReference>
<proteinExistence type="predicted"/>
<protein>
    <recommendedName>
        <fullName evidence="1">DUF7336 domain-containing protein</fullName>
    </recommendedName>
</protein>